<dbReference type="EMBL" id="JAAPAO010000149">
    <property type="protein sequence ID" value="KAF4670598.1"/>
    <property type="molecule type" value="Genomic_DNA"/>
</dbReference>
<evidence type="ECO:0000313" key="2">
    <source>
        <dbReference type="EMBL" id="KAF4670598.1"/>
    </source>
</evidence>
<keyword evidence="3" id="KW-1185">Reference proteome</keyword>
<gene>
    <name evidence="2" type="ORF">FOL47_001921</name>
</gene>
<protein>
    <submittedName>
        <fullName evidence="2">Uncharacterized protein</fullName>
    </submittedName>
</protein>
<organism evidence="2 3">
    <name type="scientific">Perkinsus chesapeaki</name>
    <name type="common">Clam parasite</name>
    <name type="synonym">Perkinsus andrewsi</name>
    <dbReference type="NCBI Taxonomy" id="330153"/>
    <lineage>
        <taxon>Eukaryota</taxon>
        <taxon>Sar</taxon>
        <taxon>Alveolata</taxon>
        <taxon>Perkinsozoa</taxon>
        <taxon>Perkinsea</taxon>
        <taxon>Perkinsida</taxon>
        <taxon>Perkinsidae</taxon>
        <taxon>Perkinsus</taxon>
    </lineage>
</organism>
<accession>A0A7J6MG79</accession>
<feature type="compositionally biased region" description="Basic residues" evidence="1">
    <location>
        <begin position="445"/>
        <end position="455"/>
    </location>
</feature>
<dbReference type="OrthoDB" id="442719at2759"/>
<dbReference type="AlphaFoldDB" id="A0A7J6MG79"/>
<evidence type="ECO:0000256" key="1">
    <source>
        <dbReference type="SAM" id="MobiDB-lite"/>
    </source>
</evidence>
<evidence type="ECO:0000313" key="3">
    <source>
        <dbReference type="Proteomes" id="UP000591131"/>
    </source>
</evidence>
<dbReference type="Proteomes" id="UP000591131">
    <property type="component" value="Unassembled WGS sequence"/>
</dbReference>
<feature type="compositionally biased region" description="Basic residues" evidence="1">
    <location>
        <begin position="393"/>
        <end position="403"/>
    </location>
</feature>
<feature type="region of interest" description="Disordered" evidence="1">
    <location>
        <begin position="1"/>
        <end position="34"/>
    </location>
</feature>
<feature type="region of interest" description="Disordered" evidence="1">
    <location>
        <begin position="340"/>
        <end position="474"/>
    </location>
</feature>
<proteinExistence type="predicted"/>
<feature type="compositionally biased region" description="Basic residues" evidence="1">
    <location>
        <begin position="350"/>
        <end position="365"/>
    </location>
</feature>
<reference evidence="2 3" key="1">
    <citation type="submission" date="2020-04" db="EMBL/GenBank/DDBJ databases">
        <title>Perkinsus chesapeaki whole genome sequence.</title>
        <authorList>
            <person name="Bogema D.R."/>
        </authorList>
    </citation>
    <scope>NUCLEOTIDE SEQUENCE [LARGE SCALE GENOMIC DNA]</scope>
    <source>
        <strain evidence="2">ATCC PRA-425</strain>
    </source>
</reference>
<sequence>MTRKRVIDEVVDLTGSTPPRRGGNHGSSSSLIKTGIGKQVRIDRAAVAENTFRKMMQAAQSLPSSEGKTVPAPPPERKCKYCGGHRVSLADQCVRTLTQCATCGDAVCNMCSNYIVNNEVLGGSTSVTQLNSPSFEMAKALALGSALMGGGFQEEQGHTPWLTMLDQFMDGQQPPPSEEPQELPEDQLLVLDEAQMAEPQIPAAAPEEPESFALQICRTKKKPPELDYVEKVVPKSVRRSIKADDVSARWTFLDNRLCVELTNKLFGDDRILYVSAAVEPNPQPMGLVGPRTVECLPLFAEADELLLQSKELRLLIAMVCSQVTCHLGEIVMTLGEKQPDEAKEANKKVGNARKRRRSSSRRPRHHSTDDEDWDPNSDSSVRDSGAAITPRNLPKRRSRRPPKRLGIDDDTVSDYTSDIGPDELSTRHQSTTGPSRAASPAGKLMTRRSGARQRARPSTSAGRRAVESEVNNFEDDDDDDAVSVLSDRAVLAAARRRKMRASANIWPPGLRPVGNGRPVCMIRGKVVLDPRLRR</sequence>
<comment type="caution">
    <text evidence="2">The sequence shown here is derived from an EMBL/GenBank/DDBJ whole genome shotgun (WGS) entry which is preliminary data.</text>
</comment>
<name>A0A7J6MG79_PERCH</name>